<evidence type="ECO:0000313" key="3">
    <source>
        <dbReference type="Proteomes" id="UP000007967"/>
    </source>
</evidence>
<dbReference type="Proteomes" id="UP000007967">
    <property type="component" value="Chromosome"/>
</dbReference>
<dbReference type="EMBL" id="CP001736">
    <property type="protein sequence ID" value="ADB30561.1"/>
    <property type="molecule type" value="Genomic_DNA"/>
</dbReference>
<gene>
    <name evidence="2" type="ordered locus">Kfla_1460</name>
</gene>
<evidence type="ECO:0000256" key="1">
    <source>
        <dbReference type="SAM" id="SignalP"/>
    </source>
</evidence>
<organism evidence="2 3">
    <name type="scientific">Kribbella flavida (strain DSM 17836 / JCM 10339 / NBRC 14399)</name>
    <dbReference type="NCBI Taxonomy" id="479435"/>
    <lineage>
        <taxon>Bacteria</taxon>
        <taxon>Bacillati</taxon>
        <taxon>Actinomycetota</taxon>
        <taxon>Actinomycetes</taxon>
        <taxon>Propionibacteriales</taxon>
        <taxon>Kribbellaceae</taxon>
        <taxon>Kribbella</taxon>
    </lineage>
</organism>
<name>D2PLD2_KRIFD</name>
<accession>D2PLD2</accession>
<dbReference type="STRING" id="479435.Kfla_1460"/>
<dbReference type="OrthoDB" id="3454650at2"/>
<keyword evidence="1" id="KW-0732">Signal</keyword>
<dbReference type="RefSeq" id="WP_012919117.1">
    <property type="nucleotide sequence ID" value="NC_013729.1"/>
</dbReference>
<dbReference type="AlphaFoldDB" id="D2PLD2"/>
<dbReference type="HOGENOM" id="CLU_975854_0_0_11"/>
<dbReference type="SUPFAM" id="SSF50965">
    <property type="entry name" value="Galactose oxidase, central domain"/>
    <property type="match status" value="1"/>
</dbReference>
<protein>
    <submittedName>
        <fullName evidence="2">Uncharacterized protein</fullName>
    </submittedName>
</protein>
<keyword evidence="3" id="KW-1185">Reference proteome</keyword>
<evidence type="ECO:0000313" key="2">
    <source>
        <dbReference type="EMBL" id="ADB30561.1"/>
    </source>
</evidence>
<reference evidence="2 3" key="2">
    <citation type="journal article" date="2010" name="Stand. Genomic Sci.">
        <title>Complete genome sequence of Kribbella flavida type strain (IFO 14399).</title>
        <authorList>
            <person name="Pukall R."/>
            <person name="Lapidus A."/>
            <person name="Glavina Del Rio T."/>
            <person name="Copeland A."/>
            <person name="Tice H."/>
            <person name="Cheng J.-F."/>
            <person name="Lucas S."/>
            <person name="Chen F."/>
            <person name="Nolan M."/>
            <person name="LaButti K."/>
            <person name="Pati A."/>
            <person name="Ivanova N."/>
            <person name="Mavrommatis K."/>
            <person name="Mikhailova N."/>
            <person name="Pitluck S."/>
            <person name="Bruce D."/>
            <person name="Goodwin L."/>
            <person name="Land M."/>
            <person name="Hauser L."/>
            <person name="Chang Y.-J."/>
            <person name="Jeffries C.D."/>
            <person name="Chen A."/>
            <person name="Palaniappan K."/>
            <person name="Chain P."/>
            <person name="Rohde M."/>
            <person name="Goeker M."/>
            <person name="Bristow J."/>
            <person name="Eisen J.A."/>
            <person name="Markowitz V."/>
            <person name="Hugenholtz P."/>
            <person name="Kyrpides N.C."/>
            <person name="Klenk H.-P."/>
            <person name="Brettin T."/>
        </authorList>
    </citation>
    <scope>NUCLEOTIDE SEQUENCE [LARGE SCALE GENOMIC DNA]</scope>
    <source>
        <strain evidence="3">DSM 17836 / JCM 10339 / NBRC 14399</strain>
    </source>
</reference>
<dbReference type="eggNOG" id="COG4447">
    <property type="taxonomic scope" value="Bacteria"/>
</dbReference>
<feature type="chain" id="PRO_5038520389" evidence="1">
    <location>
        <begin position="20"/>
        <end position="340"/>
    </location>
</feature>
<reference evidence="3" key="1">
    <citation type="submission" date="2009-09" db="EMBL/GenBank/DDBJ databases">
        <title>The complete genome of Kribbella flavida DSM 17836.</title>
        <authorList>
            <consortium name="US DOE Joint Genome Institute (JGI-PGF)"/>
            <person name="Lucas S."/>
            <person name="Copeland A."/>
            <person name="Lapidus A."/>
            <person name="Glavina del Rio T."/>
            <person name="Dalin E."/>
            <person name="Tice H."/>
            <person name="Bruce D."/>
            <person name="Goodwin L."/>
            <person name="Pitluck S."/>
            <person name="Kyrpides N."/>
            <person name="Mavromatis K."/>
            <person name="Ivanova N."/>
            <person name="Saunders E."/>
            <person name="Brettin T."/>
            <person name="Detter J.C."/>
            <person name="Han C."/>
            <person name="Larimer F."/>
            <person name="Land M."/>
            <person name="Hauser L."/>
            <person name="Markowitz V."/>
            <person name="Cheng J.-F."/>
            <person name="Hugenholtz P."/>
            <person name="Woyke T."/>
            <person name="Wu D."/>
            <person name="Pukall R."/>
            <person name="Klenk H.-P."/>
            <person name="Eisen J.A."/>
        </authorList>
    </citation>
    <scope>NUCLEOTIDE SEQUENCE [LARGE SCALE GENOMIC DNA]</scope>
    <source>
        <strain evidence="3">DSM 17836 / JCM 10339 / NBRC 14399</strain>
    </source>
</reference>
<dbReference type="InterPro" id="IPR011043">
    <property type="entry name" value="Gal_Oxase/kelch_b-propeller"/>
</dbReference>
<feature type="signal peptide" evidence="1">
    <location>
        <begin position="1"/>
        <end position="19"/>
    </location>
</feature>
<dbReference type="KEGG" id="kfl:Kfla_1460"/>
<sequence>MIPSLVAVLSLLAAPTSVGWVEQPKPAAGSTFDSISSGGGALWGVGSSREDGKDWDRPVAARWENGRWQATAQPRTFGRLLDVAVRSANDVWAVGSWAEADGSGGPLVQHWDGTDWREIALPSHPDGVLQSVAVVEDEIWVVGTEGEQSTVFVERYNGKSWLPLTDDVLGVPGYASDIAVVSPDDIWVAAFADGIKHYDGHRWTKAALPGTAGAFLNDFAVVGPNDIWAVGHREDPVYYRTPVAYHFDGKRWSEVRTPQQTGQPLAVEVLNGKPFVVGDGWPDSTALRWTPAGFVDVPTPAKASVLLGAAVHDGRFWALGRQESKLEGLDDTYLAEHSGE</sequence>
<proteinExistence type="predicted"/>